<evidence type="ECO:0000313" key="2">
    <source>
        <dbReference type="Proteomes" id="UP000828048"/>
    </source>
</evidence>
<proteinExistence type="predicted"/>
<gene>
    <name evidence="1" type="ORF">Vadar_032977</name>
</gene>
<organism evidence="1 2">
    <name type="scientific">Vaccinium darrowii</name>
    <dbReference type="NCBI Taxonomy" id="229202"/>
    <lineage>
        <taxon>Eukaryota</taxon>
        <taxon>Viridiplantae</taxon>
        <taxon>Streptophyta</taxon>
        <taxon>Embryophyta</taxon>
        <taxon>Tracheophyta</taxon>
        <taxon>Spermatophyta</taxon>
        <taxon>Magnoliopsida</taxon>
        <taxon>eudicotyledons</taxon>
        <taxon>Gunneridae</taxon>
        <taxon>Pentapetalae</taxon>
        <taxon>asterids</taxon>
        <taxon>Ericales</taxon>
        <taxon>Ericaceae</taxon>
        <taxon>Vaccinioideae</taxon>
        <taxon>Vaccinieae</taxon>
        <taxon>Vaccinium</taxon>
    </lineage>
</organism>
<protein>
    <submittedName>
        <fullName evidence="1">Uncharacterized protein</fullName>
    </submittedName>
</protein>
<sequence length="446" mass="49896">MGERQEINANLNFLHEGKAFDANGAVTKCFNWNALHEAASSGDVHFKTLLDSNPKLVDALDSQQRSLLHLAAANGHVDIVRILTKVRPQMCLARDRDGLNPLHVAATMGRVEVFDELVKANPLAARARVDRGERETILHLCVKYNQLPFLKLLLGEFRSEEFANSKDDDGNTILHLAVAGRLTEIIKYVLEIRTIDVNAKNARKKTAMDILLPAESRESKREEIIEYFRQCFQCKRGSRKSEGEDSDIEVLLRSYHAATAKETMDPKWLGKKRNALTIVAVLMATIAFQAGVTPPGGVWPDNKDGHRGGEAVMAYNYPNLYRYFLRSNTIGFVASLSTILLLISGVPFRKRIYVWMLVAIMCLTITSMAFTYAFSIAVITPKWEREALSHTIGVAVVVWSSVTAIVLLVHTIRSTTIFLKKWLTKNPNPNPNPKPKPKPKPNSNPV</sequence>
<comment type="caution">
    <text evidence="1">The sequence shown here is derived from an EMBL/GenBank/DDBJ whole genome shotgun (WGS) entry which is preliminary data.</text>
</comment>
<accession>A0ACB7XE99</accession>
<keyword evidence="2" id="KW-1185">Reference proteome</keyword>
<dbReference type="Proteomes" id="UP000828048">
    <property type="component" value="Chromosome 6"/>
</dbReference>
<evidence type="ECO:0000313" key="1">
    <source>
        <dbReference type="EMBL" id="KAH7838940.1"/>
    </source>
</evidence>
<dbReference type="EMBL" id="CM037156">
    <property type="protein sequence ID" value="KAH7838940.1"/>
    <property type="molecule type" value="Genomic_DNA"/>
</dbReference>
<reference evidence="1 2" key="1">
    <citation type="journal article" date="2021" name="Hortic Res">
        <title>High-quality reference genome and annotation aids understanding of berry development for evergreen blueberry (Vaccinium darrowii).</title>
        <authorList>
            <person name="Yu J."/>
            <person name="Hulse-Kemp A.M."/>
            <person name="Babiker E."/>
            <person name="Staton M."/>
        </authorList>
    </citation>
    <scope>NUCLEOTIDE SEQUENCE [LARGE SCALE GENOMIC DNA]</scope>
    <source>
        <strain evidence="2">cv. NJ 8807/NJ 8810</strain>
        <tissue evidence="1">Young leaf</tissue>
    </source>
</reference>
<name>A0ACB7XE99_9ERIC</name>